<comment type="similarity">
    <text evidence="3 9">Belongs to the TrpC family.</text>
</comment>
<dbReference type="InterPro" id="IPR013798">
    <property type="entry name" value="Indole-3-glycerol_P_synth_dom"/>
</dbReference>
<reference evidence="11 12" key="1">
    <citation type="submission" date="2018-10" db="EMBL/GenBank/DDBJ databases">
        <authorList>
            <person name="Zhang X."/>
        </authorList>
    </citation>
    <scope>NUCLEOTIDE SEQUENCE [LARGE SCALE GENOMIC DNA]</scope>
    <source>
        <strain evidence="11 12">SK-G1</strain>
    </source>
</reference>
<dbReference type="HAMAP" id="MF_00134_B">
    <property type="entry name" value="IGPS_B"/>
    <property type="match status" value="1"/>
</dbReference>
<dbReference type="PANTHER" id="PTHR22854:SF2">
    <property type="entry name" value="INDOLE-3-GLYCEROL-PHOSPHATE SYNTHASE"/>
    <property type="match status" value="1"/>
</dbReference>
<feature type="domain" description="Indole-3-glycerol phosphate synthase" evidence="10">
    <location>
        <begin position="3"/>
        <end position="250"/>
    </location>
</feature>
<evidence type="ECO:0000259" key="10">
    <source>
        <dbReference type="Pfam" id="PF00218"/>
    </source>
</evidence>
<dbReference type="EMBL" id="CP033169">
    <property type="protein sequence ID" value="AYO32043.1"/>
    <property type="molecule type" value="Genomic_DNA"/>
</dbReference>
<comment type="pathway">
    <text evidence="2 9">Amino-acid biosynthesis; L-tryptophan biosynthesis; L-tryptophan from chorismate: step 4/5.</text>
</comment>
<dbReference type="UniPathway" id="UPA00035">
    <property type="reaction ID" value="UER00043"/>
</dbReference>
<evidence type="ECO:0000256" key="1">
    <source>
        <dbReference type="ARBA" id="ARBA00001633"/>
    </source>
</evidence>
<dbReference type="Gene3D" id="3.20.20.70">
    <property type="entry name" value="Aldolase class I"/>
    <property type="match status" value="1"/>
</dbReference>
<comment type="catalytic activity">
    <reaction evidence="1 9">
        <text>1-(2-carboxyphenylamino)-1-deoxy-D-ribulose 5-phosphate + H(+) = (1S,2R)-1-C-(indol-3-yl)glycerol 3-phosphate + CO2 + H2O</text>
        <dbReference type="Rhea" id="RHEA:23476"/>
        <dbReference type="ChEBI" id="CHEBI:15377"/>
        <dbReference type="ChEBI" id="CHEBI:15378"/>
        <dbReference type="ChEBI" id="CHEBI:16526"/>
        <dbReference type="ChEBI" id="CHEBI:58613"/>
        <dbReference type="ChEBI" id="CHEBI:58866"/>
        <dbReference type="EC" id="4.1.1.48"/>
    </reaction>
</comment>
<dbReference type="InterPro" id="IPR013785">
    <property type="entry name" value="Aldolase_TIM"/>
</dbReference>
<dbReference type="PROSITE" id="PS00614">
    <property type="entry name" value="IGPS"/>
    <property type="match status" value="1"/>
</dbReference>
<dbReference type="SUPFAM" id="SSF51366">
    <property type="entry name" value="Ribulose-phoshate binding barrel"/>
    <property type="match status" value="1"/>
</dbReference>
<dbReference type="GO" id="GO:0004640">
    <property type="term" value="F:phosphoribosylanthranilate isomerase activity"/>
    <property type="evidence" value="ECO:0007669"/>
    <property type="project" value="TreeGrafter"/>
</dbReference>
<keyword evidence="8 9" id="KW-0456">Lyase</keyword>
<keyword evidence="5 9" id="KW-0210">Decarboxylase</keyword>
<gene>
    <name evidence="9 11" type="primary">trpC</name>
    <name evidence="11" type="ORF">D2962_16840</name>
</gene>
<evidence type="ECO:0000256" key="2">
    <source>
        <dbReference type="ARBA" id="ARBA00004696"/>
    </source>
</evidence>
<keyword evidence="12" id="KW-1185">Reference proteome</keyword>
<evidence type="ECO:0000256" key="7">
    <source>
        <dbReference type="ARBA" id="ARBA00023141"/>
    </source>
</evidence>
<dbReference type="FunFam" id="3.20.20.70:FF:000024">
    <property type="entry name" value="Indole-3-glycerol phosphate synthase"/>
    <property type="match status" value="1"/>
</dbReference>
<dbReference type="EC" id="4.1.1.48" evidence="9"/>
<dbReference type="CDD" id="cd00331">
    <property type="entry name" value="IGPS"/>
    <property type="match status" value="1"/>
</dbReference>
<evidence type="ECO:0000256" key="5">
    <source>
        <dbReference type="ARBA" id="ARBA00022793"/>
    </source>
</evidence>
<evidence type="ECO:0000256" key="3">
    <source>
        <dbReference type="ARBA" id="ARBA00008737"/>
    </source>
</evidence>
<sequence length="257" mass="28400">MILDEIIAYKERQLKDEMEKKPLSALEDEIKDMGLPRSLEKALTGKKGIKIIAEIKKASPSRGVIKPDLDPAFTAVQYEKGGTDAISVLTEKKFFLGDDSFLKIVKDIASCPVLRKDFIIHEYQIYQAKALGADALLLIVAVLGEKIGYFYKKAQSLGLDCLVEVHDERELDAALDAGARIIGINNRNLKDFSVDLKTCERLIGRIPEGIIKISESGIKTANDVRYLKSIGVDGILVGETLMKSKDVCRDLAAFKEA</sequence>
<accession>A0A3G2R9F1</accession>
<evidence type="ECO:0000313" key="12">
    <source>
        <dbReference type="Proteomes" id="UP000280960"/>
    </source>
</evidence>
<keyword evidence="6 9" id="KW-0822">Tryptophan biosynthesis</keyword>
<dbReference type="AlphaFoldDB" id="A0A3G2R9F1"/>
<dbReference type="InterPro" id="IPR011060">
    <property type="entry name" value="RibuloseP-bd_barrel"/>
</dbReference>
<name>A0A3G2R9F1_9FIRM</name>
<dbReference type="PANTHER" id="PTHR22854">
    <property type="entry name" value="TRYPTOPHAN BIOSYNTHESIS PROTEIN"/>
    <property type="match status" value="1"/>
</dbReference>
<protein>
    <recommendedName>
        <fullName evidence="9">Indole-3-glycerol phosphate synthase</fullName>
        <shortName evidence="9">IGPS</shortName>
        <ecNumber evidence="9">4.1.1.48</ecNumber>
    </recommendedName>
</protein>
<organism evidence="11 12">
    <name type="scientific">Biomaibacter acetigenes</name>
    <dbReference type="NCBI Taxonomy" id="2316383"/>
    <lineage>
        <taxon>Bacteria</taxon>
        <taxon>Bacillati</taxon>
        <taxon>Bacillota</taxon>
        <taxon>Clostridia</taxon>
        <taxon>Thermosediminibacterales</taxon>
        <taxon>Tepidanaerobacteraceae</taxon>
        <taxon>Biomaibacter</taxon>
    </lineage>
</organism>
<keyword evidence="7 9" id="KW-0057">Aromatic amino acid biosynthesis</keyword>
<dbReference type="InterPro" id="IPR045186">
    <property type="entry name" value="Indole-3-glycerol_P_synth"/>
</dbReference>
<dbReference type="HAMAP" id="MF_00134_A">
    <property type="entry name" value="IGPS_A"/>
    <property type="match status" value="1"/>
</dbReference>
<evidence type="ECO:0000256" key="4">
    <source>
        <dbReference type="ARBA" id="ARBA00022605"/>
    </source>
</evidence>
<dbReference type="InterPro" id="IPR001468">
    <property type="entry name" value="Indole-3-GlycerolPSynthase_CS"/>
</dbReference>
<evidence type="ECO:0000313" key="11">
    <source>
        <dbReference type="EMBL" id="AYO32043.1"/>
    </source>
</evidence>
<dbReference type="GO" id="GO:0000162">
    <property type="term" value="P:L-tryptophan biosynthetic process"/>
    <property type="evidence" value="ECO:0007669"/>
    <property type="project" value="UniProtKB-UniRule"/>
</dbReference>
<dbReference type="RefSeq" id="WP_120766925.1">
    <property type="nucleotide sequence ID" value="NZ_CP033169.1"/>
</dbReference>
<evidence type="ECO:0000256" key="8">
    <source>
        <dbReference type="ARBA" id="ARBA00023239"/>
    </source>
</evidence>
<dbReference type="Proteomes" id="UP000280960">
    <property type="component" value="Chromosome"/>
</dbReference>
<evidence type="ECO:0000256" key="9">
    <source>
        <dbReference type="HAMAP-Rule" id="MF_00134"/>
    </source>
</evidence>
<evidence type="ECO:0000256" key="6">
    <source>
        <dbReference type="ARBA" id="ARBA00022822"/>
    </source>
</evidence>
<dbReference type="Pfam" id="PF00218">
    <property type="entry name" value="IGPS"/>
    <property type="match status" value="1"/>
</dbReference>
<keyword evidence="4 9" id="KW-0028">Amino-acid biosynthesis</keyword>
<dbReference type="KEGG" id="bacg:D2962_16840"/>
<dbReference type="GO" id="GO:0004425">
    <property type="term" value="F:indole-3-glycerol-phosphate synthase activity"/>
    <property type="evidence" value="ECO:0007669"/>
    <property type="project" value="UniProtKB-UniRule"/>
</dbReference>
<dbReference type="NCBIfam" id="NF001377">
    <property type="entry name" value="PRK00278.2-4"/>
    <property type="match status" value="1"/>
</dbReference>
<proteinExistence type="inferred from homology"/>